<protein>
    <submittedName>
        <fullName evidence="2">DUF427 domain-containing protein</fullName>
    </submittedName>
</protein>
<evidence type="ECO:0000313" key="2">
    <source>
        <dbReference type="EMBL" id="MFC0527540.1"/>
    </source>
</evidence>
<feature type="domain" description="DUF427" evidence="1">
    <location>
        <begin position="157"/>
        <end position="248"/>
    </location>
</feature>
<gene>
    <name evidence="2" type="ORF">ACFFIA_07700</name>
</gene>
<accession>A0ABV6LYM9</accession>
<dbReference type="Proteomes" id="UP001589867">
    <property type="component" value="Unassembled WGS sequence"/>
</dbReference>
<evidence type="ECO:0000313" key="3">
    <source>
        <dbReference type="Proteomes" id="UP001589867"/>
    </source>
</evidence>
<proteinExistence type="predicted"/>
<dbReference type="Gene3D" id="2.170.150.40">
    <property type="entry name" value="Domain of unknown function (DUF427)"/>
    <property type="match status" value="2"/>
</dbReference>
<sequence>MSLTMGSGPFGHAPAGVFAPGMVLIDPYPRRMRGILDGETVVDSARGQLVHEPGRLPRCFYPREDVRMDLLVPSTVAGPPSETLGDSDVWDLRLGDRMVERAALAYPSPPREAARIAGHVALYWRALDRWYEEDQEAIAHIRDPYHRVDALPSSRRVRASLDGVTLAESERAVVIYETGLVPRWYFPRADVRIELEPSDYRSRCAYKGEARYWSATVGDTPHVNIAWTYEAPRQDAARVKDRVSFFNERVDMDVDGIREHRPDGPWADPDWWRYKSFESEA</sequence>
<evidence type="ECO:0000259" key="1">
    <source>
        <dbReference type="Pfam" id="PF04248"/>
    </source>
</evidence>
<dbReference type="InterPro" id="IPR007361">
    <property type="entry name" value="DUF427"/>
</dbReference>
<dbReference type="EMBL" id="JBHLUH010000009">
    <property type="protein sequence ID" value="MFC0527540.1"/>
    <property type="molecule type" value="Genomic_DNA"/>
</dbReference>
<dbReference type="PANTHER" id="PTHR34310:SF9">
    <property type="entry name" value="BLR5716 PROTEIN"/>
    <property type="match status" value="1"/>
</dbReference>
<comment type="caution">
    <text evidence="2">The sequence shown here is derived from an EMBL/GenBank/DDBJ whole genome shotgun (WGS) entry which is preliminary data.</text>
</comment>
<keyword evidence="3" id="KW-1185">Reference proteome</keyword>
<reference evidence="2 3" key="1">
    <citation type="submission" date="2024-09" db="EMBL/GenBank/DDBJ databases">
        <authorList>
            <person name="Sun Q."/>
            <person name="Mori K."/>
        </authorList>
    </citation>
    <scope>NUCLEOTIDE SEQUENCE [LARGE SCALE GENOMIC DNA]</scope>
    <source>
        <strain evidence="2 3">TBRC 3947</strain>
    </source>
</reference>
<dbReference type="InterPro" id="IPR038694">
    <property type="entry name" value="DUF427_sf"/>
</dbReference>
<organism evidence="2 3">
    <name type="scientific">Phytohabitans kaempferiae</name>
    <dbReference type="NCBI Taxonomy" id="1620943"/>
    <lineage>
        <taxon>Bacteria</taxon>
        <taxon>Bacillati</taxon>
        <taxon>Actinomycetota</taxon>
        <taxon>Actinomycetes</taxon>
        <taxon>Micromonosporales</taxon>
        <taxon>Micromonosporaceae</taxon>
    </lineage>
</organism>
<dbReference type="Pfam" id="PF04248">
    <property type="entry name" value="NTP_transf_9"/>
    <property type="match status" value="2"/>
</dbReference>
<name>A0ABV6LYM9_9ACTN</name>
<feature type="domain" description="DUF427" evidence="1">
    <location>
        <begin position="33"/>
        <end position="124"/>
    </location>
</feature>
<dbReference type="RefSeq" id="WP_377247645.1">
    <property type="nucleotide sequence ID" value="NZ_JBHLUH010000009.1"/>
</dbReference>
<dbReference type="PANTHER" id="PTHR34310">
    <property type="entry name" value="DUF427 DOMAIN PROTEIN (AFU_ORTHOLOGUE AFUA_3G02220)"/>
    <property type="match status" value="1"/>
</dbReference>